<comment type="caution">
    <text evidence="3">The sequence shown here is derived from an EMBL/GenBank/DDBJ whole genome shotgun (WGS) entry which is preliminary data.</text>
</comment>
<name>A0AAE3LNP6_9BACT</name>
<keyword evidence="1" id="KW-0175">Coiled coil</keyword>
<feature type="compositionally biased region" description="Basic and acidic residues" evidence="2">
    <location>
        <begin position="116"/>
        <end position="135"/>
    </location>
</feature>
<keyword evidence="4" id="KW-1185">Reference proteome</keyword>
<feature type="region of interest" description="Disordered" evidence="2">
    <location>
        <begin position="112"/>
        <end position="135"/>
    </location>
</feature>
<protein>
    <recommendedName>
        <fullName evidence="5">YtxH domain-containing protein</fullName>
    </recommendedName>
</protein>
<evidence type="ECO:0000313" key="4">
    <source>
        <dbReference type="Proteomes" id="UP001209317"/>
    </source>
</evidence>
<accession>A0AAE3LNP6</accession>
<evidence type="ECO:0000256" key="1">
    <source>
        <dbReference type="SAM" id="Coils"/>
    </source>
</evidence>
<organism evidence="3 4">
    <name type="scientific">Haoranjiania flava</name>
    <dbReference type="NCBI Taxonomy" id="1856322"/>
    <lineage>
        <taxon>Bacteria</taxon>
        <taxon>Pseudomonadati</taxon>
        <taxon>Bacteroidota</taxon>
        <taxon>Chitinophagia</taxon>
        <taxon>Chitinophagales</taxon>
        <taxon>Chitinophagaceae</taxon>
        <taxon>Haoranjiania</taxon>
    </lineage>
</organism>
<dbReference type="Gene3D" id="1.20.120.20">
    <property type="entry name" value="Apolipoprotein"/>
    <property type="match status" value="1"/>
</dbReference>
<reference evidence="3" key="1">
    <citation type="submission" date="2022-10" db="EMBL/GenBank/DDBJ databases">
        <authorList>
            <person name="Kim H.S."/>
            <person name="Kim J.-S."/>
            <person name="Suh M.K."/>
            <person name="Eom M.K."/>
            <person name="Lee J.-S."/>
        </authorList>
    </citation>
    <scope>NUCLEOTIDE SEQUENCE</scope>
    <source>
        <strain evidence="3">LIP-5</strain>
    </source>
</reference>
<evidence type="ECO:0000256" key="2">
    <source>
        <dbReference type="SAM" id="MobiDB-lite"/>
    </source>
</evidence>
<dbReference type="EMBL" id="JAOTPL010000022">
    <property type="protein sequence ID" value="MCU7695276.1"/>
    <property type="molecule type" value="Genomic_DNA"/>
</dbReference>
<dbReference type="Proteomes" id="UP001209317">
    <property type="component" value="Unassembled WGS sequence"/>
</dbReference>
<evidence type="ECO:0008006" key="5">
    <source>
        <dbReference type="Google" id="ProtNLM"/>
    </source>
</evidence>
<dbReference type="RefSeq" id="WP_263038764.1">
    <property type="nucleotide sequence ID" value="NZ_JAOTPL010000022.1"/>
</dbReference>
<evidence type="ECO:0000313" key="3">
    <source>
        <dbReference type="EMBL" id="MCU7695276.1"/>
    </source>
</evidence>
<gene>
    <name evidence="3" type="ORF">OD355_12170</name>
</gene>
<feature type="coiled-coil region" evidence="1">
    <location>
        <begin position="29"/>
        <end position="56"/>
    </location>
</feature>
<dbReference type="AlphaFoldDB" id="A0AAE3LNP6"/>
<proteinExistence type="predicted"/>
<sequence>MSVKPKDIATFLLGAAAGAAALKYATMSDEEKEKMINAVKDKANDLKSQAETTVENAKDYFSELKTKSSEYLKDNWAEAEKYLQEIFKGKLKGEELVEDVKDGVDTAVSHVDSAAEDVKDKLDDLDTEEGKVYPA</sequence>